<dbReference type="PANTHER" id="PTHR17611">
    <property type="entry name" value="DNA SEGMENT, CHR 5, ERATO DOI 579, EXPRESSED"/>
    <property type="match status" value="1"/>
</dbReference>
<reference evidence="2" key="4">
    <citation type="submission" date="2025-08" db="UniProtKB">
        <authorList>
            <consortium name="Ensembl"/>
        </authorList>
    </citation>
    <scope>IDENTIFICATION</scope>
</reference>
<dbReference type="PANTHER" id="PTHR17611:SF3">
    <property type="entry name" value="DNA SEGMENT, CHR 5, ERATO DOI 579, EXPRESSED"/>
    <property type="match status" value="1"/>
</dbReference>
<reference evidence="3" key="1">
    <citation type="journal article" date="2006" name="Science">
        <title>Ancient noncoding elements conserved in the human genome.</title>
        <authorList>
            <person name="Venkatesh B."/>
            <person name="Kirkness E.F."/>
            <person name="Loh Y.H."/>
            <person name="Halpern A.L."/>
            <person name="Lee A.P."/>
            <person name="Johnson J."/>
            <person name="Dandona N."/>
            <person name="Viswanathan L.D."/>
            <person name="Tay A."/>
            <person name="Venter J.C."/>
            <person name="Strausberg R.L."/>
            <person name="Brenner S."/>
        </authorList>
    </citation>
    <scope>NUCLEOTIDE SEQUENCE [LARGE SCALE GENOMIC DNA]</scope>
</reference>
<feature type="region of interest" description="Disordered" evidence="1">
    <location>
        <begin position="978"/>
        <end position="1012"/>
    </location>
</feature>
<feature type="compositionally biased region" description="Basic and acidic residues" evidence="1">
    <location>
        <begin position="982"/>
        <end position="1012"/>
    </location>
</feature>
<protein>
    <submittedName>
        <fullName evidence="2">Uncharacterized protein</fullName>
    </submittedName>
</protein>
<sequence length="1012" mass="110800">MMQSISGLEKAKSMKNSSVPAPIHSSSISSDSSETEMDLCENAEALKASKALPAQGKRWVGDRNRTQKDGQARPADKALKKSSGNISGLSKQRQNKRWKKAAKGGSKRNADGSPATDMKLKDRGQEFKEEAQWYTDPLTDNIMSNNSKSKLETAYKSRLSSFTDTDLLEKLPASIKDLCIDDSYSTDYLLTGAFVDGHFVDIPTLLDEKEFSEILDCSRTKSDSLDGLQKSVELFCEGDINQSALDSSAFDLKQDSGIVNFTASKTEELEEECSIILDGLSLLDENSIWEDGPTVSRVESLGSPLSVPCPDQFASDQVRFWLSSCVPASVDETVAPSFFKNDALLPVQDNGWKGHYEISFSALKDQCDNCVFSPGNTNSWESDSQKGMVTLEPTQSHALVSTEGEIPVEINSSFKPTFKDDWSGLCETQPGDLMDHVRNIESETFPIELNMAACIATACSEDDLLSLLPGSEYLQLDDSLLVEFQVERTVTPPKDKADVANPAVQLGDAEAKKWGSIFGICEENLFENTDDLKSRAIEKIWKVAPDEDKAALPKSITKVTGCQTSLGTELPLEESVVSKLQDNLVQKSECNFWEEKRGITERLGSMDTVLAADGNEWEPNSKETRAPVTGGVEQLFAQSNVRNEAFSPSDGTSLKSAPPYSTTGQPSSLGGDEKSSTNSSVENVEKQSKSNVIPVVLPECLWGSLRDILDDSRESSDSFPHFELGAPIAKEQSPSGSLDYSSIDQVNALSRTIPKFCENVTRSSGEGLQSASLPQDYSTSEQTPSRFCGSKSEGDKGKSECHIIANPSLIKEGLPQTTEFQATKYKETGMDKGSRATRETDKDLLNTVQLGLQALDLENNGNVAEKTQANVSECQDRTFLRGGDGAQQELQMCRGTQNELEPCKPSCSVSHQHSEIISSSKKVSIYFTQISPAQARSHKENDCPKGSSCQVINNQERSASTFSENADCVCSRTSSNRVACSDAKHQEEPEHSKPEDRDTDHKMYRSTEEYKT</sequence>
<dbReference type="Ensembl" id="ENSCMIT00000005271.1">
    <property type="protein sequence ID" value="ENSCMIP00000005089.1"/>
    <property type="gene ID" value="ENSCMIG00000003010.1"/>
</dbReference>
<dbReference type="Proteomes" id="UP000314986">
    <property type="component" value="Unassembled WGS sequence"/>
</dbReference>
<reference evidence="2" key="5">
    <citation type="submission" date="2025-09" db="UniProtKB">
        <authorList>
            <consortium name="Ensembl"/>
        </authorList>
    </citation>
    <scope>IDENTIFICATION</scope>
</reference>
<reference evidence="3" key="2">
    <citation type="journal article" date="2007" name="PLoS Biol.">
        <title>Survey sequencing and comparative analysis of the elephant shark (Callorhinchus milii) genome.</title>
        <authorList>
            <person name="Venkatesh B."/>
            <person name="Kirkness E.F."/>
            <person name="Loh Y.H."/>
            <person name="Halpern A.L."/>
            <person name="Lee A.P."/>
            <person name="Johnson J."/>
            <person name="Dandona N."/>
            <person name="Viswanathan L.D."/>
            <person name="Tay A."/>
            <person name="Venter J.C."/>
            <person name="Strausberg R.L."/>
            <person name="Brenner S."/>
        </authorList>
    </citation>
    <scope>NUCLEOTIDE SEQUENCE [LARGE SCALE GENOMIC DNA]</scope>
</reference>
<dbReference type="AlphaFoldDB" id="A0A4W3H506"/>
<dbReference type="InterPro" id="IPR027871">
    <property type="entry name" value="DUF4603"/>
</dbReference>
<evidence type="ECO:0000313" key="2">
    <source>
        <dbReference type="Ensembl" id="ENSCMIP00000005089.1"/>
    </source>
</evidence>
<dbReference type="OMA" id="SENNFWE"/>
<feature type="compositionally biased region" description="Polar residues" evidence="1">
    <location>
        <begin position="649"/>
        <end position="668"/>
    </location>
</feature>
<name>A0A4W3H506_CALMI</name>
<keyword evidence="3" id="KW-1185">Reference proteome</keyword>
<accession>A0A4W3H506</accession>
<dbReference type="GeneTree" id="ENSGT00390000018549"/>
<proteinExistence type="predicted"/>
<feature type="compositionally biased region" description="Polar residues" evidence="1">
    <location>
        <begin position="82"/>
        <end position="92"/>
    </location>
</feature>
<evidence type="ECO:0000256" key="1">
    <source>
        <dbReference type="SAM" id="MobiDB-lite"/>
    </source>
</evidence>
<feature type="compositionally biased region" description="Low complexity" evidence="1">
    <location>
        <begin position="17"/>
        <end position="32"/>
    </location>
</feature>
<dbReference type="Pfam" id="PF15376">
    <property type="entry name" value="DUF4603"/>
    <property type="match status" value="1"/>
</dbReference>
<feature type="compositionally biased region" description="Polar residues" evidence="1">
    <location>
        <begin position="764"/>
        <end position="785"/>
    </location>
</feature>
<feature type="compositionally biased region" description="Basic and acidic residues" evidence="1">
    <location>
        <begin position="59"/>
        <end position="79"/>
    </location>
</feature>
<gene>
    <name evidence="2" type="primary">LOC103188147</name>
</gene>
<feature type="region of interest" description="Disordered" evidence="1">
    <location>
        <begin position="644"/>
        <end position="688"/>
    </location>
</feature>
<organism evidence="2 3">
    <name type="scientific">Callorhinchus milii</name>
    <name type="common">Ghost shark</name>
    <dbReference type="NCBI Taxonomy" id="7868"/>
    <lineage>
        <taxon>Eukaryota</taxon>
        <taxon>Metazoa</taxon>
        <taxon>Chordata</taxon>
        <taxon>Craniata</taxon>
        <taxon>Vertebrata</taxon>
        <taxon>Chondrichthyes</taxon>
        <taxon>Holocephali</taxon>
        <taxon>Chimaeriformes</taxon>
        <taxon>Callorhinchidae</taxon>
        <taxon>Callorhinchus</taxon>
    </lineage>
</organism>
<feature type="compositionally biased region" description="Basic residues" evidence="1">
    <location>
        <begin position="93"/>
        <end position="106"/>
    </location>
</feature>
<evidence type="ECO:0000313" key="3">
    <source>
        <dbReference type="Proteomes" id="UP000314986"/>
    </source>
</evidence>
<feature type="region of interest" description="Disordered" evidence="1">
    <location>
        <begin position="764"/>
        <end position="795"/>
    </location>
</feature>
<dbReference type="InParanoid" id="A0A4W3H506"/>
<reference evidence="3" key="3">
    <citation type="journal article" date="2014" name="Nature">
        <title>Elephant shark genome provides unique insights into gnathostome evolution.</title>
        <authorList>
            <consortium name="International Elephant Shark Genome Sequencing Consortium"/>
            <person name="Venkatesh B."/>
            <person name="Lee A.P."/>
            <person name="Ravi V."/>
            <person name="Maurya A.K."/>
            <person name="Lian M.M."/>
            <person name="Swann J.B."/>
            <person name="Ohta Y."/>
            <person name="Flajnik M.F."/>
            <person name="Sutoh Y."/>
            <person name="Kasahara M."/>
            <person name="Hoon S."/>
            <person name="Gangu V."/>
            <person name="Roy S.W."/>
            <person name="Irimia M."/>
            <person name="Korzh V."/>
            <person name="Kondrychyn I."/>
            <person name="Lim Z.W."/>
            <person name="Tay B.H."/>
            <person name="Tohari S."/>
            <person name="Kong K.W."/>
            <person name="Ho S."/>
            <person name="Lorente-Galdos B."/>
            <person name="Quilez J."/>
            <person name="Marques-Bonet T."/>
            <person name="Raney B.J."/>
            <person name="Ingham P.W."/>
            <person name="Tay A."/>
            <person name="Hillier L.W."/>
            <person name="Minx P."/>
            <person name="Boehm T."/>
            <person name="Wilson R.K."/>
            <person name="Brenner S."/>
            <person name="Warren W.C."/>
        </authorList>
    </citation>
    <scope>NUCLEOTIDE SEQUENCE [LARGE SCALE GENOMIC DNA]</scope>
</reference>
<feature type="region of interest" description="Disordered" evidence="1">
    <location>
        <begin position="1"/>
        <end position="120"/>
    </location>
</feature>